<dbReference type="GO" id="GO:0004497">
    <property type="term" value="F:monooxygenase activity"/>
    <property type="evidence" value="ECO:0007669"/>
    <property type="project" value="TreeGrafter"/>
</dbReference>
<dbReference type="EMBL" id="CDPU01000049">
    <property type="protein sequence ID" value="CEO55186.1"/>
    <property type="molecule type" value="Genomic_DNA"/>
</dbReference>
<dbReference type="InterPro" id="IPR036188">
    <property type="entry name" value="FAD/NAD-bd_sf"/>
</dbReference>
<dbReference type="PRINTS" id="PR00411">
    <property type="entry name" value="PNDRDTASEI"/>
</dbReference>
<evidence type="ECO:0000256" key="1">
    <source>
        <dbReference type="ARBA" id="ARBA00023002"/>
    </source>
</evidence>
<evidence type="ECO:0008006" key="4">
    <source>
        <dbReference type="Google" id="ProtNLM"/>
    </source>
</evidence>
<organism evidence="3">
    <name type="scientific">Bionectria ochroleuca</name>
    <name type="common">Gliocladium roseum</name>
    <dbReference type="NCBI Taxonomy" id="29856"/>
    <lineage>
        <taxon>Eukaryota</taxon>
        <taxon>Fungi</taxon>
        <taxon>Dikarya</taxon>
        <taxon>Ascomycota</taxon>
        <taxon>Pezizomycotina</taxon>
        <taxon>Sordariomycetes</taxon>
        <taxon>Hypocreomycetidae</taxon>
        <taxon>Hypocreales</taxon>
        <taxon>Bionectriaceae</taxon>
        <taxon>Clonostachys</taxon>
    </lineage>
</organism>
<proteinExistence type="predicted"/>
<sequence length="638" mass="70538">MATLVELQTAVPSHLRGVPGSVNIHVAKFPANATAPKATIDAAQVASQLVETINQALEKSDFNALSKLFTDDGYWRDHLALTWAFRTAQTPSDVLAFLEGAAKSKDGLRLKKITVDASSSVREPKVLPLNADATVSGVKFFIAIETAVGAGDGLVQLVEEAGQWKIFTLYTRLQEVRGHEENVNGRRPRGVQHGGQPGRKNWAERRQEAAGFNAGNDPAVLVVGAGQGGLTAAARLKMMGVETLVVDKEDRIGDNWRNRYHQLVLHDPVWYDHLPYLNFPSQWPIFTPKDKLADFFEAYATLLELNVWTKTELVYTKWDDAKQIWTVIVNRKRADGTSEVRTFHPRHLIQATGHSGKKNMPEMKGIENFKGHRLCHSSEFPGARANATGKKAIVVGSCNSAHDIAQDFVEKGYDITIVQRSTTHVVSSKAITDIALKGIYDEYGPPVDDADVLIHGLPTSVLKAHQVKVNELQKVHDKETLDGLAKAGFKVDRGPDEAGLFFKYFQRGGGYYIDVGASQLIVDGKIKVKQGQEIDEVLPNGLRFADGTELEADEIVFATGYQNMRTQTRLMFGDDVADRVTDVWGFNAEGEMRTIWQRSGHPGFWFHGGNLALCRYYSKLLALQIVGQEAGLYKDGEF</sequence>
<feature type="region of interest" description="Disordered" evidence="2">
    <location>
        <begin position="180"/>
        <end position="199"/>
    </location>
</feature>
<dbReference type="Gene3D" id="3.50.50.60">
    <property type="entry name" value="FAD/NAD(P)-binding domain"/>
    <property type="match status" value="1"/>
</dbReference>
<dbReference type="Pfam" id="PF13738">
    <property type="entry name" value="Pyr_redox_3"/>
    <property type="match status" value="1"/>
</dbReference>
<evidence type="ECO:0000256" key="2">
    <source>
        <dbReference type="SAM" id="MobiDB-lite"/>
    </source>
</evidence>
<protein>
    <recommendedName>
        <fullName evidence="4">FAD/NAD(P)-binding domain-containing protein</fullName>
    </recommendedName>
</protein>
<evidence type="ECO:0000313" key="3">
    <source>
        <dbReference type="EMBL" id="CEO55186.1"/>
    </source>
</evidence>
<dbReference type="PANTHER" id="PTHR43539:SF68">
    <property type="entry name" value="FLAVIN-BINDING MONOOXYGENASE-LIKE PROTEIN (AFU_ORTHOLOGUE AFUA_4G09220)"/>
    <property type="match status" value="1"/>
</dbReference>
<dbReference type="GO" id="GO:0050660">
    <property type="term" value="F:flavin adenine dinucleotide binding"/>
    <property type="evidence" value="ECO:0007669"/>
    <property type="project" value="TreeGrafter"/>
</dbReference>
<accession>A0A0B7KKG1</accession>
<dbReference type="PANTHER" id="PTHR43539">
    <property type="entry name" value="FLAVIN-BINDING MONOOXYGENASE-LIKE PROTEIN (AFU_ORTHOLOGUE AFUA_4G09220)"/>
    <property type="match status" value="1"/>
</dbReference>
<dbReference type="InterPro" id="IPR032710">
    <property type="entry name" value="NTF2-like_dom_sf"/>
</dbReference>
<dbReference type="SUPFAM" id="SSF51905">
    <property type="entry name" value="FAD/NAD(P)-binding domain"/>
    <property type="match status" value="1"/>
</dbReference>
<dbReference type="InterPro" id="IPR050982">
    <property type="entry name" value="Auxin_biosynth/cation_transpt"/>
</dbReference>
<dbReference type="AlphaFoldDB" id="A0A0B7KKG1"/>
<gene>
    <name evidence="3" type="ORF">BN869_000011244_1</name>
</gene>
<reference evidence="3" key="1">
    <citation type="submission" date="2015-01" db="EMBL/GenBank/DDBJ databases">
        <authorList>
            <person name="Durling Mikael"/>
        </authorList>
    </citation>
    <scope>NUCLEOTIDE SEQUENCE</scope>
</reference>
<keyword evidence="1" id="KW-0560">Oxidoreductase</keyword>
<dbReference type="SUPFAM" id="SSF54427">
    <property type="entry name" value="NTF2-like"/>
    <property type="match status" value="1"/>
</dbReference>
<name>A0A0B7KKG1_BIOOC</name>